<sequence>MKISIFAGVLECEANVAWFRNQLIGEEMHEDDCTNGINGRGIKKDDGSCKWSNTFIRASLEAVAAVCKTAALKGNLHESKTTFDLILCEQTKEMAAKKDKPPNCPYKKGELKKNRKIVIGCDKYGPIHFEKLQRSPVQVPVWTKVQSVDW</sequence>
<feature type="domain" description="Ribonuclease A-domain" evidence="9">
    <location>
        <begin position="12"/>
        <end position="133"/>
    </location>
</feature>
<name>A0A8C9Z9H0_SANLU</name>
<dbReference type="GO" id="GO:0004540">
    <property type="term" value="F:RNA nuclease activity"/>
    <property type="evidence" value="ECO:0007669"/>
    <property type="project" value="TreeGrafter"/>
</dbReference>
<dbReference type="InterPro" id="IPR023411">
    <property type="entry name" value="RNaseA_AS"/>
</dbReference>
<dbReference type="InterPro" id="IPR036816">
    <property type="entry name" value="RNaseA-like_dom_sf"/>
</dbReference>
<evidence type="ECO:0000256" key="4">
    <source>
        <dbReference type="ARBA" id="ARBA00022722"/>
    </source>
</evidence>
<keyword evidence="3" id="KW-0964">Secreted</keyword>
<dbReference type="GO" id="GO:0050830">
    <property type="term" value="P:defense response to Gram-positive bacterium"/>
    <property type="evidence" value="ECO:0007669"/>
    <property type="project" value="TreeGrafter"/>
</dbReference>
<comment type="subcellular location">
    <subcellularLocation>
        <location evidence="1">Secreted</location>
    </subcellularLocation>
</comment>
<keyword evidence="6 8" id="KW-0378">Hydrolase</keyword>
<dbReference type="InterPro" id="IPR001427">
    <property type="entry name" value="RNaseA"/>
</dbReference>
<keyword evidence="7" id="KW-1015">Disulfide bond</keyword>
<dbReference type="GO" id="GO:0004519">
    <property type="term" value="F:endonuclease activity"/>
    <property type="evidence" value="ECO:0007669"/>
    <property type="project" value="UniProtKB-KW"/>
</dbReference>
<evidence type="ECO:0000256" key="3">
    <source>
        <dbReference type="ARBA" id="ARBA00022525"/>
    </source>
</evidence>
<evidence type="ECO:0000313" key="11">
    <source>
        <dbReference type="Proteomes" id="UP000694568"/>
    </source>
</evidence>
<dbReference type="SMART" id="SM00092">
    <property type="entry name" value="RNAse_Pc"/>
    <property type="match status" value="1"/>
</dbReference>
<evidence type="ECO:0000256" key="2">
    <source>
        <dbReference type="ARBA" id="ARBA00005600"/>
    </source>
</evidence>
<evidence type="ECO:0000256" key="7">
    <source>
        <dbReference type="ARBA" id="ARBA00023157"/>
    </source>
</evidence>
<organism evidence="10 11">
    <name type="scientific">Sander lucioperca</name>
    <name type="common">Pike-perch</name>
    <name type="synonym">Perca lucioperca</name>
    <dbReference type="NCBI Taxonomy" id="283035"/>
    <lineage>
        <taxon>Eukaryota</taxon>
        <taxon>Metazoa</taxon>
        <taxon>Chordata</taxon>
        <taxon>Craniata</taxon>
        <taxon>Vertebrata</taxon>
        <taxon>Euteleostomi</taxon>
        <taxon>Actinopterygii</taxon>
        <taxon>Neopterygii</taxon>
        <taxon>Teleostei</taxon>
        <taxon>Neoteleostei</taxon>
        <taxon>Acanthomorphata</taxon>
        <taxon>Eupercaria</taxon>
        <taxon>Perciformes</taxon>
        <taxon>Percoidei</taxon>
        <taxon>Percidae</taxon>
        <taxon>Luciopercinae</taxon>
        <taxon>Sander</taxon>
    </lineage>
</organism>
<dbReference type="SUPFAM" id="SSF54076">
    <property type="entry name" value="RNase A-like"/>
    <property type="match status" value="1"/>
</dbReference>
<dbReference type="Proteomes" id="UP000694568">
    <property type="component" value="Unplaced"/>
</dbReference>
<dbReference type="PANTHER" id="PTHR11437">
    <property type="entry name" value="RIBONUCLEASE"/>
    <property type="match status" value="1"/>
</dbReference>
<dbReference type="GeneTree" id="ENSGT01010000228662"/>
<comment type="similarity">
    <text evidence="2 8">Belongs to the pancreatic ribonuclease family.</text>
</comment>
<protein>
    <recommendedName>
        <fullName evidence="9">Ribonuclease A-domain domain-containing protein</fullName>
    </recommendedName>
</protein>
<dbReference type="GO" id="GO:0003676">
    <property type="term" value="F:nucleic acid binding"/>
    <property type="evidence" value="ECO:0007669"/>
    <property type="project" value="InterPro"/>
</dbReference>
<dbReference type="PROSITE" id="PS00127">
    <property type="entry name" value="RNASE_PANCREATIC"/>
    <property type="match status" value="1"/>
</dbReference>
<dbReference type="GO" id="GO:0016787">
    <property type="term" value="F:hydrolase activity"/>
    <property type="evidence" value="ECO:0007669"/>
    <property type="project" value="UniProtKB-KW"/>
</dbReference>
<reference evidence="10" key="2">
    <citation type="submission" date="2025-09" db="UniProtKB">
        <authorList>
            <consortium name="Ensembl"/>
        </authorList>
    </citation>
    <scope>IDENTIFICATION</scope>
</reference>
<proteinExistence type="inferred from homology"/>
<evidence type="ECO:0000259" key="9">
    <source>
        <dbReference type="SMART" id="SM00092"/>
    </source>
</evidence>
<dbReference type="GO" id="GO:0005576">
    <property type="term" value="C:extracellular region"/>
    <property type="evidence" value="ECO:0007669"/>
    <property type="project" value="UniProtKB-SubCell"/>
</dbReference>
<dbReference type="Ensembl" id="ENSSLUT00000037956.1">
    <property type="protein sequence ID" value="ENSSLUP00000036811.1"/>
    <property type="gene ID" value="ENSSLUG00000016434.1"/>
</dbReference>
<evidence type="ECO:0000256" key="1">
    <source>
        <dbReference type="ARBA" id="ARBA00004613"/>
    </source>
</evidence>
<dbReference type="AlphaFoldDB" id="A0A8C9Z9H0"/>
<keyword evidence="11" id="KW-1185">Reference proteome</keyword>
<keyword evidence="5 8" id="KW-0255">Endonuclease</keyword>
<dbReference type="Pfam" id="PF00074">
    <property type="entry name" value="RnaseA"/>
    <property type="match status" value="1"/>
</dbReference>
<reference evidence="10" key="1">
    <citation type="submission" date="2025-08" db="UniProtKB">
        <authorList>
            <consortium name="Ensembl"/>
        </authorList>
    </citation>
    <scope>IDENTIFICATION</scope>
</reference>
<evidence type="ECO:0000256" key="8">
    <source>
        <dbReference type="RuleBase" id="RU000651"/>
    </source>
</evidence>
<evidence type="ECO:0000256" key="5">
    <source>
        <dbReference type="ARBA" id="ARBA00022759"/>
    </source>
</evidence>
<accession>A0A8C9Z9H0</accession>
<evidence type="ECO:0000313" key="10">
    <source>
        <dbReference type="Ensembl" id="ENSSLUP00000036811.1"/>
    </source>
</evidence>
<evidence type="ECO:0000256" key="6">
    <source>
        <dbReference type="ARBA" id="ARBA00022801"/>
    </source>
</evidence>
<dbReference type="InterPro" id="IPR023412">
    <property type="entry name" value="RNaseA_domain"/>
</dbReference>
<dbReference type="PANTHER" id="PTHR11437:SF10">
    <property type="entry name" value="ANGIOGENIN-RELATED"/>
    <property type="match status" value="1"/>
</dbReference>
<dbReference type="Gene3D" id="3.10.130.10">
    <property type="entry name" value="Ribonuclease A-like domain"/>
    <property type="match status" value="1"/>
</dbReference>
<keyword evidence="4 8" id="KW-0540">Nuclease</keyword>